<organism evidence="1 2">
    <name type="scientific">Flavobacterium laiguense</name>
    <dbReference type="NCBI Taxonomy" id="2169409"/>
    <lineage>
        <taxon>Bacteria</taxon>
        <taxon>Pseudomonadati</taxon>
        <taxon>Bacteroidota</taxon>
        <taxon>Flavobacteriia</taxon>
        <taxon>Flavobacteriales</taxon>
        <taxon>Flavobacteriaceae</taxon>
        <taxon>Flavobacterium</taxon>
    </lineage>
</organism>
<dbReference type="Pfam" id="PF09907">
    <property type="entry name" value="HigB_toxin"/>
    <property type="match status" value="1"/>
</dbReference>
<dbReference type="InterPro" id="IPR018669">
    <property type="entry name" value="Toxin_HigB"/>
</dbReference>
<keyword evidence="2" id="KW-1185">Reference proteome</keyword>
<dbReference type="GO" id="GO:0003723">
    <property type="term" value="F:RNA binding"/>
    <property type="evidence" value="ECO:0007669"/>
    <property type="project" value="InterPro"/>
</dbReference>
<protein>
    <submittedName>
        <fullName evidence="1">Type II toxin-antitoxin system HigB family toxin</fullName>
    </submittedName>
</protein>
<reference evidence="1 2" key="1">
    <citation type="submission" date="2018-04" db="EMBL/GenBank/DDBJ databases">
        <title>Flavobacterium sp. nov., isolated from glacier ice.</title>
        <authorList>
            <person name="Liu Q."/>
            <person name="Xin Y.-H."/>
        </authorList>
    </citation>
    <scope>NUCLEOTIDE SEQUENCE [LARGE SCALE GENOMIC DNA]</scope>
    <source>
        <strain evidence="1 2">LB2P30</strain>
    </source>
</reference>
<dbReference type="RefSeq" id="WP_116761167.1">
    <property type="nucleotide sequence ID" value="NZ_QCZH01000003.1"/>
</dbReference>
<dbReference type="Proteomes" id="UP000245618">
    <property type="component" value="Unassembled WGS sequence"/>
</dbReference>
<accession>A0A2U1JZC0</accession>
<evidence type="ECO:0000313" key="1">
    <source>
        <dbReference type="EMBL" id="PWA10567.1"/>
    </source>
</evidence>
<name>A0A2U1JZC0_9FLAO</name>
<dbReference type="EMBL" id="QCZH01000003">
    <property type="protein sequence ID" value="PWA10567.1"/>
    <property type="molecule type" value="Genomic_DNA"/>
</dbReference>
<sequence length="97" mass="11497">MVVITKTKLILFYETEPIAKEPLLKWYNTVLLSDWTDFHSIKQTYNSVDSIGNDRFVFNVSGNKYRIVAMIHFSKRTLYLRFVGTHKQYDKIDCKTI</sequence>
<dbReference type="AlphaFoldDB" id="A0A2U1JZC0"/>
<proteinExistence type="predicted"/>
<dbReference type="GO" id="GO:0110001">
    <property type="term" value="C:toxin-antitoxin complex"/>
    <property type="evidence" value="ECO:0007669"/>
    <property type="project" value="InterPro"/>
</dbReference>
<dbReference type="GO" id="GO:0004519">
    <property type="term" value="F:endonuclease activity"/>
    <property type="evidence" value="ECO:0007669"/>
    <property type="project" value="InterPro"/>
</dbReference>
<comment type="caution">
    <text evidence="1">The sequence shown here is derived from an EMBL/GenBank/DDBJ whole genome shotgun (WGS) entry which is preliminary data.</text>
</comment>
<gene>
    <name evidence="1" type="ORF">DB891_04905</name>
</gene>
<evidence type="ECO:0000313" key="2">
    <source>
        <dbReference type="Proteomes" id="UP000245618"/>
    </source>
</evidence>
<dbReference type="OrthoDB" id="9799912at2"/>